<sequence length="653" mass="73339">MPYLDHAGAALPSEQQLREVFELALRIPLANPHSHHATATTTHMMVQDARFRILDHFDVTTEEYAVVFTANATHALQIVAECFVFNEKHKDELRISTAPHGIGPTFAYMRDSHNSVVGMREIIKEKVQEIVCVDSCDDLYTSVKNGLFAMTAMSNFSGKKYDLRQISKLSQLGWSVCLDAASWVSTSPLSLKEVQPHFVAISFYKLFGYPTGLGALLVRRVTLEHGTLNFYAISALSKGFEDLKRYGGMQKINEKTTRIASEAYRMLKEKTYWNGKPVAEIYGWENAETQGPIVAFNLLRDDGSVIGYSEVARMASLFGIDLRTGCFCNSGACQMYLKQSNEQLLHYFEEGKECGDSRDVIDGRPTGAVRISFGRQSTSEDVAALEQMIEYCFLRVEPAIDIYSPLKINEYSATISRITIYPVKSCRGIDMNKCELTRTGLRHDREFMVECCGSTLTQKKHQQLCKIVTHMSKCATMLTLSNADDEKSSVRVPLEHNGISSTTKGAVICVDRKMQVNREFTHLLPDSSRSLSNEAPYLVVNEASVSVLADVVGLSTLETIARFRPNIVVRGIPPFLEDTATFMTINNIRFEVTKKCTRCEMICVNPITGVKDPQLIVALRNFRQREKMTFGIYVRQIGEEAGEIHQHAIVHFE</sequence>
<name>A0A158QYB5_NIPBR</name>
<reference evidence="5" key="1">
    <citation type="submission" date="2016-04" db="UniProtKB">
        <authorList>
            <consortium name="WormBaseParasite"/>
        </authorList>
    </citation>
    <scope>IDENTIFICATION</scope>
</reference>
<evidence type="ECO:0000313" key="5">
    <source>
        <dbReference type="WBParaSite" id="NBR_0000821501-mRNA-1"/>
    </source>
</evidence>
<dbReference type="GO" id="GO:0030151">
    <property type="term" value="F:molybdenum ion binding"/>
    <property type="evidence" value="ECO:0007669"/>
    <property type="project" value="InterPro"/>
</dbReference>
<dbReference type="SUPFAM" id="SSF50800">
    <property type="entry name" value="PK beta-barrel domain-like"/>
    <property type="match status" value="1"/>
</dbReference>
<reference evidence="3 4" key="2">
    <citation type="submission" date="2018-11" db="EMBL/GenBank/DDBJ databases">
        <authorList>
            <consortium name="Pathogen Informatics"/>
        </authorList>
    </citation>
    <scope>NUCLEOTIDE SEQUENCE [LARGE SCALE GENOMIC DNA]</scope>
</reference>
<gene>
    <name evidence="3" type="ORF">NBR_LOCUS8216</name>
</gene>
<dbReference type="InterPro" id="IPR015421">
    <property type="entry name" value="PyrdxlP-dep_Trfase_major"/>
</dbReference>
<dbReference type="GO" id="GO:0006777">
    <property type="term" value="P:Mo-molybdopterin cofactor biosynthetic process"/>
    <property type="evidence" value="ECO:0007669"/>
    <property type="project" value="UniProtKB-KW"/>
</dbReference>
<proteinExistence type="predicted"/>
<dbReference type="SUPFAM" id="SSF53383">
    <property type="entry name" value="PLP-dependent transferases"/>
    <property type="match status" value="1"/>
</dbReference>
<evidence type="ECO:0000256" key="1">
    <source>
        <dbReference type="ARBA" id="ARBA00023150"/>
    </source>
</evidence>
<organism evidence="5">
    <name type="scientific">Nippostrongylus brasiliensis</name>
    <name type="common">Rat hookworm</name>
    <dbReference type="NCBI Taxonomy" id="27835"/>
    <lineage>
        <taxon>Eukaryota</taxon>
        <taxon>Metazoa</taxon>
        <taxon>Ecdysozoa</taxon>
        <taxon>Nematoda</taxon>
        <taxon>Chromadorea</taxon>
        <taxon>Rhabditida</taxon>
        <taxon>Rhabditina</taxon>
        <taxon>Rhabditomorpha</taxon>
        <taxon>Strongyloidea</taxon>
        <taxon>Heligmosomidae</taxon>
        <taxon>Nippostrongylus</taxon>
    </lineage>
</organism>
<dbReference type="EMBL" id="UYSL01019977">
    <property type="protein sequence ID" value="VDL71805.1"/>
    <property type="molecule type" value="Genomic_DNA"/>
</dbReference>
<dbReference type="SUPFAM" id="SSF141673">
    <property type="entry name" value="MOSC N-terminal domain-like"/>
    <property type="match status" value="1"/>
</dbReference>
<dbReference type="InterPro" id="IPR015424">
    <property type="entry name" value="PyrdxlP-dep_Trfase"/>
</dbReference>
<accession>A0A158QYB5</accession>
<evidence type="ECO:0000313" key="3">
    <source>
        <dbReference type="EMBL" id="VDL71805.1"/>
    </source>
</evidence>
<feature type="domain" description="MOSC" evidence="2">
    <location>
        <begin position="509"/>
        <end position="653"/>
    </location>
</feature>
<dbReference type="PANTHER" id="PTHR14237:SF80">
    <property type="entry name" value="MOLYBDENUM COFACTOR SULFURASE"/>
    <property type="match status" value="1"/>
</dbReference>
<dbReference type="Proteomes" id="UP000271162">
    <property type="component" value="Unassembled WGS sequence"/>
</dbReference>
<evidence type="ECO:0000259" key="2">
    <source>
        <dbReference type="PROSITE" id="PS51340"/>
    </source>
</evidence>
<dbReference type="STRING" id="27835.A0A158QYB5"/>
<dbReference type="Gene3D" id="3.90.1150.10">
    <property type="entry name" value="Aspartate Aminotransferase, domain 1"/>
    <property type="match status" value="1"/>
</dbReference>
<dbReference type="InterPro" id="IPR011037">
    <property type="entry name" value="Pyrv_Knase-like_insert_dom_sf"/>
</dbReference>
<dbReference type="InterPro" id="IPR015422">
    <property type="entry name" value="PyrdxlP-dep_Trfase_small"/>
</dbReference>
<dbReference type="Pfam" id="PF03473">
    <property type="entry name" value="MOSC"/>
    <property type="match status" value="1"/>
</dbReference>
<dbReference type="InterPro" id="IPR000192">
    <property type="entry name" value="Aminotrans_V_dom"/>
</dbReference>
<dbReference type="InterPro" id="IPR005302">
    <property type="entry name" value="MoCF_Sase_C"/>
</dbReference>
<dbReference type="PANTHER" id="PTHR14237">
    <property type="entry name" value="MOLYBDOPTERIN COFACTOR SULFURASE MOSC"/>
    <property type="match status" value="1"/>
</dbReference>
<dbReference type="Pfam" id="PF03476">
    <property type="entry name" value="MOSC_N"/>
    <property type="match status" value="1"/>
</dbReference>
<dbReference type="GO" id="GO:0003824">
    <property type="term" value="F:catalytic activity"/>
    <property type="evidence" value="ECO:0007669"/>
    <property type="project" value="InterPro"/>
</dbReference>
<dbReference type="WBParaSite" id="NBR_0000821501-mRNA-1">
    <property type="protein sequence ID" value="NBR_0000821501-mRNA-1"/>
    <property type="gene ID" value="NBR_0000821501"/>
</dbReference>
<dbReference type="Pfam" id="PF00266">
    <property type="entry name" value="Aminotran_5"/>
    <property type="match status" value="2"/>
</dbReference>
<protein>
    <submittedName>
        <fullName evidence="5">Molybdenum cofactor sulfurase (inferred by orthology to a C. elegans protein)</fullName>
    </submittedName>
</protein>
<dbReference type="Gene3D" id="3.40.640.10">
    <property type="entry name" value="Type I PLP-dependent aspartate aminotransferase-like (Major domain)"/>
    <property type="match status" value="1"/>
</dbReference>
<dbReference type="PROSITE" id="PS51340">
    <property type="entry name" value="MOSC"/>
    <property type="match status" value="1"/>
</dbReference>
<dbReference type="OMA" id="THPFMED"/>
<dbReference type="AlphaFoldDB" id="A0A158QYB5"/>
<keyword evidence="1" id="KW-0501">Molybdenum cofactor biosynthesis</keyword>
<keyword evidence="4" id="KW-1185">Reference proteome</keyword>
<evidence type="ECO:0000313" key="4">
    <source>
        <dbReference type="Proteomes" id="UP000271162"/>
    </source>
</evidence>
<dbReference type="GO" id="GO:0030170">
    <property type="term" value="F:pyridoxal phosphate binding"/>
    <property type="evidence" value="ECO:0007669"/>
    <property type="project" value="InterPro"/>
</dbReference>
<dbReference type="InterPro" id="IPR005303">
    <property type="entry name" value="MOCOS_middle"/>
</dbReference>